<sequence length="537" mass="60757">MTELNFELVWRKVKNLTIEILLAFSVFVLIVNTFITFSNDAALEENSNQLIHTYNVLQQVDALSIAIKDAETGQRGYLITGEEHYLQPYLAARTQSNNVLDNLKKLLDNPEQRKNLAKLSAKVAEKFDEMENSITARRNNGLNEAVKLVKTDKGRIIMDNIRLIIADMSEIETDLLAERNDSLDRQNKSSQVFRIVGSIFVIAIILFAIKNTRDQKASRLQIFENIDNNNRNLLLNLGHHLDITDEQAVTQSLITNLTNAINFISSVGEGKFDVEFNGLTDENKTLNQNTLAGSLVNMRDKLQQVAAEDTKRQWATEGVAHVGEILRKQSDNIEGLAHEVIINLVKYVKATQGGLFSLNDTNQHDTYIEMLACYAYDRTKYLQRRVELGEGLIGEAVAEGDTIYLTDIPTSYLRITSGLGGENPSYLLVVPLKINEQVFGAIELAAFHPFEEHQIAFVEKIGESIASTLSAIRINEQTKRLLADAQMQAEQMRAQEEEMRQNTEELQATQEESERRVKELLDVISDKERFIAQLQRK</sequence>
<dbReference type="Pfam" id="PF05227">
    <property type="entry name" value="CHASE3"/>
    <property type="match status" value="1"/>
</dbReference>
<dbReference type="RefSeq" id="WP_091512782.1">
    <property type="nucleotide sequence ID" value="NZ_FOLE01000006.1"/>
</dbReference>
<dbReference type="SMART" id="SM00065">
    <property type="entry name" value="GAF"/>
    <property type="match status" value="1"/>
</dbReference>
<keyword evidence="1" id="KW-0175">Coiled coil</keyword>
<organism evidence="4 5">
    <name type="scientific">Flexibacter flexilis DSM 6793</name>
    <dbReference type="NCBI Taxonomy" id="927664"/>
    <lineage>
        <taxon>Bacteria</taxon>
        <taxon>Pseudomonadati</taxon>
        <taxon>Bacteroidota</taxon>
        <taxon>Cytophagia</taxon>
        <taxon>Cytophagales</taxon>
        <taxon>Flexibacteraceae</taxon>
        <taxon>Flexibacter</taxon>
    </lineage>
</organism>
<dbReference type="InterPro" id="IPR003018">
    <property type="entry name" value="GAF"/>
</dbReference>
<evidence type="ECO:0000256" key="2">
    <source>
        <dbReference type="SAM" id="Phobius"/>
    </source>
</evidence>
<dbReference type="InterPro" id="IPR029016">
    <property type="entry name" value="GAF-like_dom_sf"/>
</dbReference>
<dbReference type="Pfam" id="PF13185">
    <property type="entry name" value="GAF_2"/>
    <property type="match status" value="1"/>
</dbReference>
<gene>
    <name evidence="4" type="ORF">SAMN05421780_106230</name>
</gene>
<dbReference type="Proteomes" id="UP000199514">
    <property type="component" value="Unassembled WGS sequence"/>
</dbReference>
<keyword evidence="2" id="KW-1133">Transmembrane helix</keyword>
<protein>
    <submittedName>
        <fullName evidence="4">Sensor domain CHASE3-containing protein</fullName>
    </submittedName>
</protein>
<feature type="transmembrane region" description="Helical" evidence="2">
    <location>
        <begin position="192"/>
        <end position="209"/>
    </location>
</feature>
<keyword evidence="2" id="KW-0472">Membrane</keyword>
<proteinExistence type="predicted"/>
<evidence type="ECO:0000259" key="3">
    <source>
        <dbReference type="SMART" id="SM00065"/>
    </source>
</evidence>
<dbReference type="InterPro" id="IPR007891">
    <property type="entry name" value="CHASE3"/>
</dbReference>
<dbReference type="Gene3D" id="3.30.450.40">
    <property type="match status" value="1"/>
</dbReference>
<dbReference type="AlphaFoldDB" id="A0A1I1K2V8"/>
<evidence type="ECO:0000313" key="4">
    <source>
        <dbReference type="EMBL" id="SFC55297.1"/>
    </source>
</evidence>
<feature type="domain" description="GAF" evidence="3">
    <location>
        <begin position="332"/>
        <end position="479"/>
    </location>
</feature>
<reference evidence="4 5" key="1">
    <citation type="submission" date="2016-10" db="EMBL/GenBank/DDBJ databases">
        <authorList>
            <person name="de Groot N.N."/>
        </authorList>
    </citation>
    <scope>NUCLEOTIDE SEQUENCE [LARGE SCALE GENOMIC DNA]</scope>
    <source>
        <strain evidence="4 5">DSM 6793</strain>
    </source>
</reference>
<dbReference type="EMBL" id="FOLE01000006">
    <property type="protein sequence ID" value="SFC55297.1"/>
    <property type="molecule type" value="Genomic_DNA"/>
</dbReference>
<name>A0A1I1K2V8_9BACT</name>
<feature type="coiled-coil region" evidence="1">
    <location>
        <begin position="475"/>
        <end position="523"/>
    </location>
</feature>
<dbReference type="OrthoDB" id="1109395at2"/>
<keyword evidence="2" id="KW-0812">Transmembrane</keyword>
<evidence type="ECO:0000313" key="5">
    <source>
        <dbReference type="Proteomes" id="UP000199514"/>
    </source>
</evidence>
<keyword evidence="5" id="KW-1185">Reference proteome</keyword>
<dbReference type="STRING" id="927664.SAMN05421780_106230"/>
<evidence type="ECO:0000256" key="1">
    <source>
        <dbReference type="SAM" id="Coils"/>
    </source>
</evidence>
<feature type="transmembrane region" description="Helical" evidence="2">
    <location>
        <begin position="20"/>
        <end position="37"/>
    </location>
</feature>
<dbReference type="SUPFAM" id="SSF55781">
    <property type="entry name" value="GAF domain-like"/>
    <property type="match status" value="1"/>
</dbReference>
<dbReference type="CDD" id="cd19410">
    <property type="entry name" value="HK9-like_sensor"/>
    <property type="match status" value="1"/>
</dbReference>
<accession>A0A1I1K2V8</accession>